<name>B2B6K4_PODAN</name>
<reference evidence="3" key="3">
    <citation type="journal article" date="2014" name="Genetics">
        <title>Maintaining two mating types: Structure of the mating type locus and its role in heterokaryosis in Podospora anserina.</title>
        <authorList>
            <person name="Grognet P."/>
            <person name="Bidard F."/>
            <person name="Kuchly C."/>
            <person name="Tong L.C.H."/>
            <person name="Coppin E."/>
            <person name="Benkhali J.A."/>
            <person name="Couloux A."/>
            <person name="Wincker P."/>
            <person name="Debuchy R."/>
            <person name="Silar P."/>
        </authorList>
    </citation>
    <scope>GENOME REANNOTATION</scope>
    <source>
        <strain evidence="3">S / ATCC MYA-4624 / DSM 980 / FGSC 10383</strain>
    </source>
</reference>
<dbReference type="EMBL" id="FO904937">
    <property type="protein sequence ID" value="CDP25832.1"/>
    <property type="molecule type" value="Genomic_DNA"/>
</dbReference>
<reference evidence="1 3" key="1">
    <citation type="journal article" date="2008" name="Genome Biol.">
        <title>The genome sequence of the model ascomycete fungus Podospora anserina.</title>
        <authorList>
            <person name="Espagne E."/>
            <person name="Lespinet O."/>
            <person name="Malagnac F."/>
            <person name="Da Silva C."/>
            <person name="Jaillon O."/>
            <person name="Porcel B.M."/>
            <person name="Couloux A."/>
            <person name="Aury J.-M."/>
            <person name="Segurens B."/>
            <person name="Poulain J."/>
            <person name="Anthouard V."/>
            <person name="Grossetete S."/>
            <person name="Khalili H."/>
            <person name="Coppin E."/>
            <person name="Dequard-Chablat M."/>
            <person name="Picard M."/>
            <person name="Contamine V."/>
            <person name="Arnaise S."/>
            <person name="Bourdais A."/>
            <person name="Berteaux-Lecellier V."/>
            <person name="Gautheret D."/>
            <person name="de Vries R.P."/>
            <person name="Battaglia E."/>
            <person name="Coutinho P.M."/>
            <person name="Danchin E.G.J."/>
            <person name="Henrissat B."/>
            <person name="El Khoury R."/>
            <person name="Sainsard-Chanet A."/>
            <person name="Boivin A."/>
            <person name="Pinan-Lucarre B."/>
            <person name="Sellem C.H."/>
            <person name="Debuchy R."/>
            <person name="Wincker P."/>
            <person name="Weissenbach J."/>
            <person name="Silar P."/>
        </authorList>
    </citation>
    <scope>NUCLEOTIDE SEQUENCE [LARGE SCALE GENOMIC DNA]</scope>
    <source>
        <strain evidence="3">S / ATCC MYA-4624 / DSM 980 / FGSC 10383</strain>
        <strain evidence="1">S mat+</strain>
    </source>
</reference>
<evidence type="ECO:0000313" key="3">
    <source>
        <dbReference type="Proteomes" id="UP000001197"/>
    </source>
</evidence>
<dbReference type="VEuPathDB" id="FungiDB:PODANS_2_8055"/>
<dbReference type="EMBL" id="CU640366">
    <property type="protein sequence ID" value="CAP73431.1"/>
    <property type="molecule type" value="Genomic_DNA"/>
</dbReference>
<sequence>MTPEALGSLIVGARYVLLLYLESSWLPTCLTNITQMVGQGIFRVYQQGRPRRSFRSLLSRAPVDSRDDPASWTSLVARSILYRVRQPSNFKELGQSGTPVCVVENLPNNAGKIAKVAGFSSFVQMSSDSQRFDLEGERLYKRLEEGRVAFYGAFQVPPELRDGYQIV</sequence>
<dbReference type="KEGG" id="pan:PODANSg8648"/>
<dbReference type="HOGENOM" id="CLU_1595233_0_0_1"/>
<dbReference type="Proteomes" id="UP000001197">
    <property type="component" value="Chromosome 2"/>
</dbReference>
<dbReference type="eggNOG" id="ENOG502SGGW">
    <property type="taxonomic scope" value="Eukaryota"/>
</dbReference>
<evidence type="ECO:0000313" key="2">
    <source>
        <dbReference type="EMBL" id="CDP25832.1"/>
    </source>
</evidence>
<evidence type="ECO:0000313" key="1">
    <source>
        <dbReference type="EMBL" id="CAP73431.1"/>
    </source>
</evidence>
<gene>
    <name evidence="1" type="ORF">PODANS_2_8055</name>
</gene>
<dbReference type="GeneID" id="6196167"/>
<protein>
    <submittedName>
        <fullName evidence="1">Podospora anserina S mat+ genomic DNA chromosome 2, supercontig 2</fullName>
    </submittedName>
</protein>
<reference evidence="1" key="2">
    <citation type="submission" date="2008-07" db="EMBL/GenBank/DDBJ databases">
        <authorList>
            <person name="Genoscope - CEA"/>
        </authorList>
    </citation>
    <scope>NUCLEOTIDE SEQUENCE</scope>
    <source>
        <strain evidence="1">S mat+</strain>
    </source>
</reference>
<dbReference type="InParanoid" id="B2B6K4"/>
<proteinExistence type="predicted"/>
<keyword evidence="3" id="KW-1185">Reference proteome</keyword>
<reference evidence="2" key="4">
    <citation type="submission" date="2014-09" db="EMBL/GenBank/DDBJ databases">
        <title>Maintaining two mating types: Structure of the mating type locus and its role in heterokaryosis in Podospora anserina.</title>
        <authorList>
            <person name="Grognet P."/>
            <person name="Bidard F."/>
            <person name="Kuchly C."/>
            <person name="Chan Ho Tong L."/>
            <person name="Coppin E."/>
            <person name="Ait Benkhali J."/>
            <person name="Couloux A."/>
            <person name="Wincker P."/>
            <person name="Debuchy R."/>
            <person name="Silar P."/>
        </authorList>
    </citation>
    <scope>NUCLEOTIDE SEQUENCE</scope>
</reference>
<dbReference type="AlphaFoldDB" id="B2B6K4"/>
<organism evidence="1">
    <name type="scientific">Podospora anserina (strain S / ATCC MYA-4624 / DSM 980 / FGSC 10383)</name>
    <name type="common">Pleurage anserina</name>
    <dbReference type="NCBI Taxonomy" id="515849"/>
    <lineage>
        <taxon>Eukaryota</taxon>
        <taxon>Fungi</taxon>
        <taxon>Dikarya</taxon>
        <taxon>Ascomycota</taxon>
        <taxon>Pezizomycotina</taxon>
        <taxon>Sordariomycetes</taxon>
        <taxon>Sordariomycetidae</taxon>
        <taxon>Sordariales</taxon>
        <taxon>Podosporaceae</taxon>
        <taxon>Podospora</taxon>
        <taxon>Podospora anserina</taxon>
    </lineage>
</organism>
<dbReference type="RefSeq" id="XP_001911604.1">
    <property type="nucleotide sequence ID" value="XM_001911569.1"/>
</dbReference>
<accession>B2B6K4</accession>
<dbReference type="OrthoDB" id="3794731at2759"/>